<evidence type="ECO:0000313" key="1">
    <source>
        <dbReference type="EMBL" id="CAB5225660.1"/>
    </source>
</evidence>
<protein>
    <submittedName>
        <fullName evidence="1">Uncharacterized protein</fullName>
    </submittedName>
</protein>
<dbReference type="EMBL" id="LR798342">
    <property type="protein sequence ID" value="CAB5225660.1"/>
    <property type="molecule type" value="Genomic_DNA"/>
</dbReference>
<gene>
    <name evidence="1" type="ORF">UFOVP746_48</name>
</gene>
<sequence length="79" mass="9397">MEWQTLFNLVAGSVLAVTGWFARQIWDSVQDLKNDIHQIEVDLPTYYVKRVDIDTRFDKLENILERIFDRLEQKADKTP</sequence>
<reference evidence="1" key="1">
    <citation type="submission" date="2020-05" db="EMBL/GenBank/DDBJ databases">
        <authorList>
            <person name="Chiriac C."/>
            <person name="Salcher M."/>
            <person name="Ghai R."/>
            <person name="Kavagutti S V."/>
        </authorList>
    </citation>
    <scope>NUCLEOTIDE SEQUENCE</scope>
</reference>
<proteinExistence type="predicted"/>
<organism evidence="1">
    <name type="scientific">uncultured Caudovirales phage</name>
    <dbReference type="NCBI Taxonomy" id="2100421"/>
    <lineage>
        <taxon>Viruses</taxon>
        <taxon>Duplodnaviria</taxon>
        <taxon>Heunggongvirae</taxon>
        <taxon>Uroviricota</taxon>
        <taxon>Caudoviricetes</taxon>
        <taxon>Peduoviridae</taxon>
        <taxon>Maltschvirus</taxon>
        <taxon>Maltschvirus maltsch</taxon>
    </lineage>
</organism>
<name>A0A6J7X736_9CAUD</name>
<accession>A0A6J7X736</accession>